<accession>A0ACD3A9X3</accession>
<evidence type="ECO:0000313" key="1">
    <source>
        <dbReference type="EMBL" id="TFK61627.1"/>
    </source>
</evidence>
<sequence length="578" mass="62446">MRLPLIFLIFPLRSISNKTPRQPTSLSIPASLSSSSLPIQQIPSNADLTSFSLISTTVQNLRNNTGPSIIDVSIPQNQVITIPKTAVTAINGVLTSSSSPPPDSDSSSSSTTTTTIAQLTDADKNEYDLVFNGTTTTPDAAINGIGYLTYTVLPDQPYNVQPCFDFCDRVEKCVFINTYREFNNNLTSPYTNLPSTLKCALFAQIHTSIEKTNFGGQQLLPNQSGGLGGVPNQSGGLTYIEDSRGYKKRIPPPLRIPRGYELVFGPTDRGINLAPGTIASYYLNFYDVQACANLCTKQGGHPQYGLCKFFNIALVSIDEIPTTYLCNIFGIPTNASTLRFPPLHTPQNVRYTSSLGMVRINLIKDGSFESYNACEQFCYTNRTAFWRDADKSSNTTSDTNTNTDIDDATIFHYKPYAYSGSSCALLGSATFSSGSPGLLTYLPAVMTLPSDDYGPNSSTSQNPDVSSTSQNLDVSSSSSPSTSQIIPNPNYILSFFANSAFSGPTAESGAYIEVLWNGIVPPLGGGRWELGYNKGGGTGETSAVYGGTGDRLAFRGSGAPKWVFIDEVYLFLDEVYEE</sequence>
<organism evidence="1 2">
    <name type="scientific">Pluteus cervinus</name>
    <dbReference type="NCBI Taxonomy" id="181527"/>
    <lineage>
        <taxon>Eukaryota</taxon>
        <taxon>Fungi</taxon>
        <taxon>Dikarya</taxon>
        <taxon>Basidiomycota</taxon>
        <taxon>Agaricomycotina</taxon>
        <taxon>Agaricomycetes</taxon>
        <taxon>Agaricomycetidae</taxon>
        <taxon>Agaricales</taxon>
        <taxon>Pluteineae</taxon>
        <taxon>Pluteaceae</taxon>
        <taxon>Pluteus</taxon>
    </lineage>
</organism>
<protein>
    <submittedName>
        <fullName evidence="1">Uncharacterized protein</fullName>
    </submittedName>
</protein>
<reference evidence="1 2" key="1">
    <citation type="journal article" date="2019" name="Nat. Ecol. Evol.">
        <title>Megaphylogeny resolves global patterns of mushroom evolution.</title>
        <authorList>
            <person name="Varga T."/>
            <person name="Krizsan K."/>
            <person name="Foldi C."/>
            <person name="Dima B."/>
            <person name="Sanchez-Garcia M."/>
            <person name="Sanchez-Ramirez S."/>
            <person name="Szollosi G.J."/>
            <person name="Szarkandi J.G."/>
            <person name="Papp V."/>
            <person name="Albert L."/>
            <person name="Andreopoulos W."/>
            <person name="Angelini C."/>
            <person name="Antonin V."/>
            <person name="Barry K.W."/>
            <person name="Bougher N.L."/>
            <person name="Buchanan P."/>
            <person name="Buyck B."/>
            <person name="Bense V."/>
            <person name="Catcheside P."/>
            <person name="Chovatia M."/>
            <person name="Cooper J."/>
            <person name="Damon W."/>
            <person name="Desjardin D."/>
            <person name="Finy P."/>
            <person name="Geml J."/>
            <person name="Haridas S."/>
            <person name="Hughes K."/>
            <person name="Justo A."/>
            <person name="Karasinski D."/>
            <person name="Kautmanova I."/>
            <person name="Kiss B."/>
            <person name="Kocsube S."/>
            <person name="Kotiranta H."/>
            <person name="LaButti K.M."/>
            <person name="Lechner B.E."/>
            <person name="Liimatainen K."/>
            <person name="Lipzen A."/>
            <person name="Lukacs Z."/>
            <person name="Mihaltcheva S."/>
            <person name="Morgado L.N."/>
            <person name="Niskanen T."/>
            <person name="Noordeloos M.E."/>
            <person name="Ohm R.A."/>
            <person name="Ortiz-Santana B."/>
            <person name="Ovrebo C."/>
            <person name="Racz N."/>
            <person name="Riley R."/>
            <person name="Savchenko A."/>
            <person name="Shiryaev A."/>
            <person name="Soop K."/>
            <person name="Spirin V."/>
            <person name="Szebenyi C."/>
            <person name="Tomsovsky M."/>
            <person name="Tulloss R.E."/>
            <person name="Uehling J."/>
            <person name="Grigoriev I.V."/>
            <person name="Vagvolgyi C."/>
            <person name="Papp T."/>
            <person name="Martin F.M."/>
            <person name="Miettinen O."/>
            <person name="Hibbett D.S."/>
            <person name="Nagy L.G."/>
        </authorList>
    </citation>
    <scope>NUCLEOTIDE SEQUENCE [LARGE SCALE GENOMIC DNA]</scope>
    <source>
        <strain evidence="1 2">NL-1719</strain>
    </source>
</reference>
<name>A0ACD3A9X3_9AGAR</name>
<dbReference type="EMBL" id="ML208642">
    <property type="protein sequence ID" value="TFK61627.1"/>
    <property type="molecule type" value="Genomic_DNA"/>
</dbReference>
<keyword evidence="2" id="KW-1185">Reference proteome</keyword>
<evidence type="ECO:0000313" key="2">
    <source>
        <dbReference type="Proteomes" id="UP000308600"/>
    </source>
</evidence>
<gene>
    <name evidence="1" type="ORF">BDN72DRAFT_435270</name>
</gene>
<proteinExistence type="predicted"/>
<dbReference type="Proteomes" id="UP000308600">
    <property type="component" value="Unassembled WGS sequence"/>
</dbReference>